<feature type="compositionally biased region" description="Low complexity" evidence="7">
    <location>
        <begin position="491"/>
        <end position="515"/>
    </location>
</feature>
<dbReference type="PANTHER" id="PTHR43289:SF6">
    <property type="entry name" value="SERINE_THREONINE-PROTEIN KINASE NEKL-3"/>
    <property type="match status" value="1"/>
</dbReference>
<feature type="compositionally biased region" description="Gly residues" evidence="7">
    <location>
        <begin position="546"/>
        <end position="565"/>
    </location>
</feature>
<reference evidence="9 10" key="1">
    <citation type="submission" date="2023-06" db="EMBL/GenBank/DDBJ databases">
        <authorList>
            <person name="Yushchuk O."/>
            <person name="Binda E."/>
            <person name="Ruckert-Reed C."/>
            <person name="Fedorenko V."/>
            <person name="Kalinowski J."/>
            <person name="Marinelli F."/>
        </authorList>
    </citation>
    <scope>NUCLEOTIDE SEQUENCE [LARGE SCALE GENOMIC DNA]</scope>
    <source>
        <strain evidence="9 10">NRRL 3884</strain>
    </source>
</reference>
<feature type="compositionally biased region" description="Low complexity" evidence="7">
    <location>
        <begin position="527"/>
        <end position="537"/>
    </location>
</feature>
<evidence type="ECO:0000259" key="8">
    <source>
        <dbReference type="PROSITE" id="PS50011"/>
    </source>
</evidence>
<feature type="domain" description="Protein kinase" evidence="8">
    <location>
        <begin position="12"/>
        <end position="269"/>
    </location>
</feature>
<evidence type="ECO:0000256" key="3">
    <source>
        <dbReference type="ARBA" id="ARBA00022679"/>
    </source>
</evidence>
<dbReference type="Pfam" id="PF00069">
    <property type="entry name" value="Pkinase"/>
    <property type="match status" value="1"/>
</dbReference>
<keyword evidence="3" id="KW-0808">Transferase</keyword>
<dbReference type="EC" id="2.7.11.1" evidence="1"/>
<feature type="compositionally biased region" description="Polar residues" evidence="7">
    <location>
        <begin position="465"/>
        <end position="479"/>
    </location>
</feature>
<dbReference type="InterPro" id="IPR008271">
    <property type="entry name" value="Ser/Thr_kinase_AS"/>
</dbReference>
<dbReference type="PROSITE" id="PS00108">
    <property type="entry name" value="PROTEIN_KINASE_ST"/>
    <property type="match status" value="1"/>
</dbReference>
<feature type="region of interest" description="Disordered" evidence="7">
    <location>
        <begin position="455"/>
        <end position="576"/>
    </location>
</feature>
<dbReference type="Gene3D" id="1.10.510.10">
    <property type="entry name" value="Transferase(Phosphotransferase) domain 1"/>
    <property type="match status" value="1"/>
</dbReference>
<evidence type="ECO:0000313" key="9">
    <source>
        <dbReference type="EMBL" id="WIM94730.1"/>
    </source>
</evidence>
<feature type="region of interest" description="Disordered" evidence="7">
    <location>
        <begin position="329"/>
        <end position="357"/>
    </location>
</feature>
<name>A0ABY8WCV2_9ACTN</name>
<dbReference type="GO" id="GO:0016301">
    <property type="term" value="F:kinase activity"/>
    <property type="evidence" value="ECO:0007669"/>
    <property type="project" value="UniProtKB-KW"/>
</dbReference>
<organism evidence="9 10">
    <name type="scientific">Actinoplanes oblitus</name>
    <dbReference type="NCBI Taxonomy" id="3040509"/>
    <lineage>
        <taxon>Bacteria</taxon>
        <taxon>Bacillati</taxon>
        <taxon>Actinomycetota</taxon>
        <taxon>Actinomycetes</taxon>
        <taxon>Micromonosporales</taxon>
        <taxon>Micromonosporaceae</taxon>
        <taxon>Actinoplanes</taxon>
    </lineage>
</organism>
<protein>
    <recommendedName>
        <fullName evidence="1">non-specific serine/threonine protein kinase</fullName>
        <ecNumber evidence="1">2.7.11.1</ecNumber>
    </recommendedName>
</protein>
<sequence length="576" mass="57735">MPQPGELLGGRYRLDERIAAGGMGEVWAATDTVLGRPVAVKTLLGGLGADSGFLNRFQHEARTMAALRHPGVVPVYDFGETEDGAFLVMARVAGQPLNRLLADRGQLTVAETMSVVAQAGRALQAAHEAGVVHRDVKPGNLIIEPDGTVVLVDFGVARSANSVTLTGAREVVGTALYIAPEQVSKRATGPAADIYALGAVAYHCLAGRPPFLGDNPLAVALQHVTDEPAPLAREIPRPVRDLVGIALAKDPAERFPSAATMAAAAESAADGIALRPGAATALLATAANLAATEQAAAGRTGTAGTIGTAGTAGTAETNGTAGAGTAGFTGTAGTAGTNATDGTGTARTAETAATTRTAVPAGAFAARAMVGAPRHPDLPPGPARDGHTMAVTIPASAETLGRPAIDDPELPPPADPTGPRRKRALLTVIATVLLLLGAAAAIALADPFHLFGDDPTGGTAPGAGQPSTIVKTSETPATTRKQDHTDRPRKTTPTPTRNGGPATEPTTSAQPTETETSTEETTDPTEDPTTAAPTDTETSSDDGDTGDTGGDTGGNGENTGGNGGGEENEGAGANDQ</sequence>
<keyword evidence="10" id="KW-1185">Reference proteome</keyword>
<dbReference type="EMBL" id="CP126980">
    <property type="protein sequence ID" value="WIM94730.1"/>
    <property type="molecule type" value="Genomic_DNA"/>
</dbReference>
<dbReference type="PROSITE" id="PS50011">
    <property type="entry name" value="PROTEIN_KINASE_DOM"/>
    <property type="match status" value="1"/>
</dbReference>
<evidence type="ECO:0000313" key="10">
    <source>
        <dbReference type="Proteomes" id="UP001240150"/>
    </source>
</evidence>
<dbReference type="PANTHER" id="PTHR43289">
    <property type="entry name" value="MITOGEN-ACTIVATED PROTEIN KINASE KINASE KINASE 20-RELATED"/>
    <property type="match status" value="1"/>
</dbReference>
<dbReference type="SUPFAM" id="SSF56112">
    <property type="entry name" value="Protein kinase-like (PK-like)"/>
    <property type="match status" value="1"/>
</dbReference>
<evidence type="ECO:0000256" key="5">
    <source>
        <dbReference type="ARBA" id="ARBA00022777"/>
    </source>
</evidence>
<dbReference type="CDD" id="cd14014">
    <property type="entry name" value="STKc_PknB_like"/>
    <property type="match status" value="1"/>
</dbReference>
<evidence type="ECO:0000256" key="6">
    <source>
        <dbReference type="ARBA" id="ARBA00022840"/>
    </source>
</evidence>
<feature type="compositionally biased region" description="Basic and acidic residues" evidence="7">
    <location>
        <begin position="480"/>
        <end position="489"/>
    </location>
</feature>
<evidence type="ECO:0000256" key="4">
    <source>
        <dbReference type="ARBA" id="ARBA00022741"/>
    </source>
</evidence>
<dbReference type="Proteomes" id="UP001240150">
    <property type="component" value="Chromosome"/>
</dbReference>
<accession>A0ABY8WCV2</accession>
<dbReference type="Gene3D" id="3.30.200.20">
    <property type="entry name" value="Phosphorylase Kinase, domain 1"/>
    <property type="match status" value="1"/>
</dbReference>
<gene>
    <name evidence="9" type="ORF">ACTOB_006776</name>
</gene>
<keyword evidence="6" id="KW-0067">ATP-binding</keyword>
<keyword evidence="2" id="KW-0723">Serine/threonine-protein kinase</keyword>
<feature type="compositionally biased region" description="Low complexity" evidence="7">
    <location>
        <begin position="455"/>
        <end position="464"/>
    </location>
</feature>
<feature type="region of interest" description="Disordered" evidence="7">
    <location>
        <begin position="399"/>
        <end position="419"/>
    </location>
</feature>
<proteinExistence type="predicted"/>
<dbReference type="InterPro" id="IPR000719">
    <property type="entry name" value="Prot_kinase_dom"/>
</dbReference>
<dbReference type="InterPro" id="IPR011009">
    <property type="entry name" value="Kinase-like_dom_sf"/>
</dbReference>
<evidence type="ECO:0000256" key="7">
    <source>
        <dbReference type="SAM" id="MobiDB-lite"/>
    </source>
</evidence>
<keyword evidence="5 9" id="KW-0418">Kinase</keyword>
<evidence type="ECO:0000256" key="2">
    <source>
        <dbReference type="ARBA" id="ARBA00022527"/>
    </source>
</evidence>
<keyword evidence="4" id="KW-0547">Nucleotide-binding</keyword>
<evidence type="ECO:0000256" key="1">
    <source>
        <dbReference type="ARBA" id="ARBA00012513"/>
    </source>
</evidence>
<dbReference type="RefSeq" id="WP_284915961.1">
    <property type="nucleotide sequence ID" value="NZ_CP126980.1"/>
</dbReference>
<dbReference type="SMART" id="SM00220">
    <property type="entry name" value="S_TKc"/>
    <property type="match status" value="1"/>
</dbReference>
<feature type="compositionally biased region" description="Acidic residues" evidence="7">
    <location>
        <begin position="516"/>
        <end position="526"/>
    </location>
</feature>